<dbReference type="AlphaFoldDB" id="A0A290Q878"/>
<protein>
    <submittedName>
        <fullName evidence="1">Uncharacterized protein</fullName>
    </submittedName>
</protein>
<dbReference type="KEGG" id="vbh:CMV30_05045"/>
<organism evidence="1 2">
    <name type="scientific">Nibricoccus aquaticus</name>
    <dbReference type="NCBI Taxonomy" id="2576891"/>
    <lineage>
        <taxon>Bacteria</taxon>
        <taxon>Pseudomonadati</taxon>
        <taxon>Verrucomicrobiota</taxon>
        <taxon>Opitutia</taxon>
        <taxon>Opitutales</taxon>
        <taxon>Opitutaceae</taxon>
        <taxon>Nibricoccus</taxon>
    </lineage>
</organism>
<sequence>MCENHVAHPRIANGFEPHAFPRVLLVERIGRIERGFAAEVFDTGVFDAARPYERGDRRPAKTFFQ</sequence>
<accession>A0A290Q878</accession>
<proteinExistence type="predicted"/>
<gene>
    <name evidence="1" type="ORF">CMV30_05045</name>
</gene>
<evidence type="ECO:0000313" key="2">
    <source>
        <dbReference type="Proteomes" id="UP000217265"/>
    </source>
</evidence>
<name>A0A290Q878_9BACT</name>
<evidence type="ECO:0000313" key="1">
    <source>
        <dbReference type="EMBL" id="ATC63370.1"/>
    </source>
</evidence>
<keyword evidence="2" id="KW-1185">Reference proteome</keyword>
<dbReference type="EMBL" id="CP023344">
    <property type="protein sequence ID" value="ATC63370.1"/>
    <property type="molecule type" value="Genomic_DNA"/>
</dbReference>
<dbReference type="Proteomes" id="UP000217265">
    <property type="component" value="Chromosome"/>
</dbReference>
<reference evidence="1 2" key="1">
    <citation type="submission" date="2017-09" db="EMBL/GenBank/DDBJ databases">
        <title>Complete genome sequence of Verrucomicrobial strain HZ-65, isolated from freshwater.</title>
        <authorList>
            <person name="Choi A."/>
        </authorList>
    </citation>
    <scope>NUCLEOTIDE SEQUENCE [LARGE SCALE GENOMIC DNA]</scope>
    <source>
        <strain evidence="1 2">HZ-65</strain>
    </source>
</reference>